<organism evidence="2 3">
    <name type="scientific">Rubus argutus</name>
    <name type="common">Southern blackberry</name>
    <dbReference type="NCBI Taxonomy" id="59490"/>
    <lineage>
        <taxon>Eukaryota</taxon>
        <taxon>Viridiplantae</taxon>
        <taxon>Streptophyta</taxon>
        <taxon>Embryophyta</taxon>
        <taxon>Tracheophyta</taxon>
        <taxon>Spermatophyta</taxon>
        <taxon>Magnoliopsida</taxon>
        <taxon>eudicotyledons</taxon>
        <taxon>Gunneridae</taxon>
        <taxon>Pentapetalae</taxon>
        <taxon>rosids</taxon>
        <taxon>fabids</taxon>
        <taxon>Rosales</taxon>
        <taxon>Rosaceae</taxon>
        <taxon>Rosoideae</taxon>
        <taxon>Rosoideae incertae sedis</taxon>
        <taxon>Rubus</taxon>
    </lineage>
</organism>
<feature type="compositionally biased region" description="Basic and acidic residues" evidence="1">
    <location>
        <begin position="1"/>
        <end position="19"/>
    </location>
</feature>
<keyword evidence="3" id="KW-1185">Reference proteome</keyword>
<comment type="caution">
    <text evidence="2">The sequence shown here is derived from an EMBL/GenBank/DDBJ whole genome shotgun (WGS) entry which is preliminary data.</text>
</comment>
<gene>
    <name evidence="2" type="ORF">M0R45_035052</name>
</gene>
<dbReference type="Proteomes" id="UP001457282">
    <property type="component" value="Unassembled WGS sequence"/>
</dbReference>
<evidence type="ECO:0000313" key="3">
    <source>
        <dbReference type="Proteomes" id="UP001457282"/>
    </source>
</evidence>
<dbReference type="AlphaFoldDB" id="A0AAW1VUG8"/>
<protein>
    <submittedName>
        <fullName evidence="2">Uncharacterized protein</fullName>
    </submittedName>
</protein>
<proteinExistence type="predicted"/>
<reference evidence="2 3" key="1">
    <citation type="journal article" date="2023" name="G3 (Bethesda)">
        <title>A chromosome-length genome assembly and annotation of blackberry (Rubus argutus, cv. 'Hillquist').</title>
        <authorList>
            <person name="Bruna T."/>
            <person name="Aryal R."/>
            <person name="Dudchenko O."/>
            <person name="Sargent D.J."/>
            <person name="Mead D."/>
            <person name="Buti M."/>
            <person name="Cavallini A."/>
            <person name="Hytonen T."/>
            <person name="Andres J."/>
            <person name="Pham M."/>
            <person name="Weisz D."/>
            <person name="Mascagni F."/>
            <person name="Usai G."/>
            <person name="Natali L."/>
            <person name="Bassil N."/>
            <person name="Fernandez G.E."/>
            <person name="Lomsadze A."/>
            <person name="Armour M."/>
            <person name="Olukolu B."/>
            <person name="Poorten T."/>
            <person name="Britton C."/>
            <person name="Davik J."/>
            <person name="Ashrafi H."/>
            <person name="Aiden E.L."/>
            <person name="Borodovsky M."/>
            <person name="Worthington M."/>
        </authorList>
    </citation>
    <scope>NUCLEOTIDE SEQUENCE [LARGE SCALE GENOMIC DNA]</scope>
    <source>
        <strain evidence="2">PI 553951</strain>
    </source>
</reference>
<evidence type="ECO:0000313" key="2">
    <source>
        <dbReference type="EMBL" id="KAK9911129.1"/>
    </source>
</evidence>
<name>A0AAW1VUG8_RUBAR</name>
<sequence>MKRRGDSGRTTEEGGDRNHSSCCLLLKKKGGTGRQMGCGYDEFKAGCNEANGMGWVKKLKPHMTHP</sequence>
<feature type="region of interest" description="Disordered" evidence="1">
    <location>
        <begin position="1"/>
        <end position="20"/>
    </location>
</feature>
<dbReference type="EMBL" id="JBEDUW010000007">
    <property type="protein sequence ID" value="KAK9911129.1"/>
    <property type="molecule type" value="Genomic_DNA"/>
</dbReference>
<evidence type="ECO:0000256" key="1">
    <source>
        <dbReference type="SAM" id="MobiDB-lite"/>
    </source>
</evidence>
<accession>A0AAW1VUG8</accession>